<dbReference type="EMBL" id="JBHMBC010000025">
    <property type="protein sequence ID" value="MFB9820773.1"/>
    <property type="molecule type" value="Genomic_DNA"/>
</dbReference>
<dbReference type="Proteomes" id="UP001589702">
    <property type="component" value="Unassembled WGS sequence"/>
</dbReference>
<keyword evidence="2" id="KW-0238">DNA-binding</keyword>
<keyword evidence="3" id="KW-0804">Transcription</keyword>
<sequence length="218" mass="23282">MATLTRVLLIDRHQLLIDSLSQWLLMNAPEIRVLAGASSWPPEGGIAQGDGAAKADVAVVGELHGSEAPNLSGIVTSLRASGMQVVLLADRQPVMAINSALDAGALAIVPKSADPGHTAAAIHAAASGRRYLHPDIKGMLESTASTRVELSVRERRLVELYLGPTPRSIRDVAELLAISEQTVKSHLHRVRQRYAAAGFNVGNIISLQEQLRKDGWLS</sequence>
<accession>A0ABV5Y197</accession>
<dbReference type="Gene3D" id="3.40.50.2300">
    <property type="match status" value="1"/>
</dbReference>
<keyword evidence="5" id="KW-1185">Reference proteome</keyword>
<dbReference type="SUPFAM" id="SSF52172">
    <property type="entry name" value="CheY-like"/>
    <property type="match status" value="1"/>
</dbReference>
<evidence type="ECO:0000313" key="4">
    <source>
        <dbReference type="EMBL" id="MFB9820773.1"/>
    </source>
</evidence>
<dbReference type="RefSeq" id="WP_234751594.1">
    <property type="nucleotide sequence ID" value="NZ_BAAAWN010000001.1"/>
</dbReference>
<gene>
    <name evidence="4" type="ORF">ACFFP1_14840</name>
</gene>
<dbReference type="PANTHER" id="PTHR43214:SF41">
    <property type="entry name" value="NITRATE_NITRITE RESPONSE REGULATOR PROTEIN NARP"/>
    <property type="match status" value="1"/>
</dbReference>
<proteinExistence type="predicted"/>
<dbReference type="InterPro" id="IPR016032">
    <property type="entry name" value="Sig_transdc_resp-reg_C-effctor"/>
</dbReference>
<dbReference type="SUPFAM" id="SSF46894">
    <property type="entry name" value="C-terminal effector domain of the bipartite response regulators"/>
    <property type="match status" value="1"/>
</dbReference>
<evidence type="ECO:0000256" key="3">
    <source>
        <dbReference type="ARBA" id="ARBA00023163"/>
    </source>
</evidence>
<evidence type="ECO:0000313" key="5">
    <source>
        <dbReference type="Proteomes" id="UP001589702"/>
    </source>
</evidence>
<dbReference type="InterPro" id="IPR011006">
    <property type="entry name" value="CheY-like_superfamily"/>
</dbReference>
<evidence type="ECO:0000256" key="2">
    <source>
        <dbReference type="ARBA" id="ARBA00023125"/>
    </source>
</evidence>
<evidence type="ECO:0000256" key="1">
    <source>
        <dbReference type="ARBA" id="ARBA00023015"/>
    </source>
</evidence>
<dbReference type="InterPro" id="IPR039420">
    <property type="entry name" value="WalR-like"/>
</dbReference>
<comment type="caution">
    <text evidence="4">The sequence shown here is derived from an EMBL/GenBank/DDBJ whole genome shotgun (WGS) entry which is preliminary data.</text>
</comment>
<reference evidence="4 5" key="1">
    <citation type="submission" date="2024-09" db="EMBL/GenBank/DDBJ databases">
        <authorList>
            <person name="Sun Q."/>
            <person name="Mori K."/>
        </authorList>
    </citation>
    <scope>NUCLEOTIDE SEQUENCE [LARGE SCALE GENOMIC DNA]</scope>
    <source>
        <strain evidence="4 5">JCM 1334</strain>
    </source>
</reference>
<dbReference type="PANTHER" id="PTHR43214">
    <property type="entry name" value="TWO-COMPONENT RESPONSE REGULATOR"/>
    <property type="match status" value="1"/>
</dbReference>
<protein>
    <submittedName>
        <fullName evidence="4">Uncharacterized protein</fullName>
    </submittedName>
</protein>
<name>A0ABV5Y197_ARTRM</name>
<organism evidence="4 5">
    <name type="scientific">Arthrobacter ramosus</name>
    <dbReference type="NCBI Taxonomy" id="1672"/>
    <lineage>
        <taxon>Bacteria</taxon>
        <taxon>Bacillati</taxon>
        <taxon>Actinomycetota</taxon>
        <taxon>Actinomycetes</taxon>
        <taxon>Micrococcales</taxon>
        <taxon>Micrococcaceae</taxon>
        <taxon>Arthrobacter</taxon>
    </lineage>
</organism>
<keyword evidence="1" id="KW-0805">Transcription regulation</keyword>